<evidence type="ECO:0000256" key="1">
    <source>
        <dbReference type="SAM" id="MobiDB-lite"/>
    </source>
</evidence>
<organism evidence="2">
    <name type="scientific">Macaca mulatta</name>
    <name type="common">Rhesus macaque</name>
    <dbReference type="NCBI Taxonomy" id="9544"/>
    <lineage>
        <taxon>Eukaryota</taxon>
        <taxon>Metazoa</taxon>
        <taxon>Chordata</taxon>
        <taxon>Craniata</taxon>
        <taxon>Vertebrata</taxon>
        <taxon>Euteleostomi</taxon>
        <taxon>Mammalia</taxon>
        <taxon>Eutheria</taxon>
        <taxon>Euarchontoglires</taxon>
        <taxon>Primates</taxon>
        <taxon>Haplorrhini</taxon>
        <taxon>Catarrhini</taxon>
        <taxon>Cercopithecidae</taxon>
        <taxon>Cercopithecinae</taxon>
        <taxon>Macaca</taxon>
    </lineage>
</organism>
<dbReference type="AlphaFoldDB" id="G7MS18"/>
<sequence>NTQTHTHTHTHTILRLAASPKKNVPRVPRSDPPSPEEREGGSLRAHR</sequence>
<name>G7MS18_MACMU</name>
<protein>
    <submittedName>
        <fullName evidence="2">Uncharacterized protein</fullName>
    </submittedName>
</protein>
<feature type="compositionally biased region" description="Basic residues" evidence="1">
    <location>
        <begin position="1"/>
        <end position="12"/>
    </location>
</feature>
<dbReference type="Proteomes" id="UP000013456">
    <property type="component" value="Chromosome 5"/>
</dbReference>
<proteinExistence type="predicted"/>
<dbReference type="EMBL" id="CM001257">
    <property type="protein sequence ID" value="EHH26212.1"/>
    <property type="molecule type" value="Genomic_DNA"/>
</dbReference>
<reference evidence="2" key="1">
    <citation type="journal article" date="2011" name="Nat. Biotechnol.">
        <title>Genome sequencing and comparison of two nonhuman primate animal models, the cynomolgus and Chinese rhesus macaques.</title>
        <authorList>
            <person name="Yan G."/>
            <person name="Zhang G."/>
            <person name="Fang X."/>
            <person name="Zhang Y."/>
            <person name="Li C."/>
            <person name="Ling F."/>
            <person name="Cooper D.N."/>
            <person name="Li Q."/>
            <person name="Li Y."/>
            <person name="van Gool A.J."/>
            <person name="Du H."/>
            <person name="Chen J."/>
            <person name="Chen R."/>
            <person name="Zhang P."/>
            <person name="Huang Z."/>
            <person name="Thompson J.R."/>
            <person name="Meng Y."/>
            <person name="Bai Y."/>
            <person name="Wang J."/>
            <person name="Zhuo M."/>
            <person name="Wang T."/>
            <person name="Huang Y."/>
            <person name="Wei L."/>
            <person name="Li J."/>
            <person name="Wang Z."/>
            <person name="Hu H."/>
            <person name="Yang P."/>
            <person name="Le L."/>
            <person name="Stenson P.D."/>
            <person name="Li B."/>
            <person name="Liu X."/>
            <person name="Ball E.V."/>
            <person name="An N."/>
            <person name="Huang Q."/>
            <person name="Zhang Y."/>
            <person name="Fan W."/>
            <person name="Zhang X."/>
            <person name="Li Y."/>
            <person name="Wang W."/>
            <person name="Katze M.G."/>
            <person name="Su B."/>
            <person name="Nielsen R."/>
            <person name="Yang H."/>
            <person name="Wang J."/>
            <person name="Wang X."/>
            <person name="Wang J."/>
        </authorList>
    </citation>
    <scope>NUCLEOTIDE SEQUENCE [LARGE SCALE GENOMIC DNA]</scope>
    <source>
        <strain evidence="2">CR-5</strain>
    </source>
</reference>
<evidence type="ECO:0000313" key="2">
    <source>
        <dbReference type="EMBL" id="EHH26212.1"/>
    </source>
</evidence>
<feature type="region of interest" description="Disordered" evidence="1">
    <location>
        <begin position="1"/>
        <end position="47"/>
    </location>
</feature>
<feature type="non-terminal residue" evidence="2">
    <location>
        <position position="47"/>
    </location>
</feature>
<gene>
    <name evidence="2" type="ORF">EGK_16124</name>
</gene>
<feature type="non-terminal residue" evidence="2">
    <location>
        <position position="1"/>
    </location>
</feature>
<accession>G7MS18</accession>